<dbReference type="Pfam" id="PF01812">
    <property type="entry name" value="5-FTHF_cyc-lig"/>
    <property type="match status" value="1"/>
</dbReference>
<organism evidence="1 2">
    <name type="scientific">Candidatus Zambryskibacteria bacterium RIFCSPHIGHO2_02_FULL_43_14</name>
    <dbReference type="NCBI Taxonomy" id="1802748"/>
    <lineage>
        <taxon>Bacteria</taxon>
        <taxon>Candidatus Zambryskiibacteriota</taxon>
    </lineage>
</organism>
<dbReference type="InterPro" id="IPR002698">
    <property type="entry name" value="FTHF_cligase"/>
</dbReference>
<protein>
    <recommendedName>
        <fullName evidence="3">5-formyltetrahydrofolate cyclo-ligase</fullName>
    </recommendedName>
</protein>
<accession>A0A1G2TG28</accession>
<evidence type="ECO:0000313" key="1">
    <source>
        <dbReference type="EMBL" id="OHA96236.1"/>
    </source>
</evidence>
<reference evidence="1 2" key="1">
    <citation type="journal article" date="2016" name="Nat. Commun.">
        <title>Thousands of microbial genomes shed light on interconnected biogeochemical processes in an aquifer system.</title>
        <authorList>
            <person name="Anantharaman K."/>
            <person name="Brown C.T."/>
            <person name="Hug L.A."/>
            <person name="Sharon I."/>
            <person name="Castelle C.J."/>
            <person name="Probst A.J."/>
            <person name="Thomas B.C."/>
            <person name="Singh A."/>
            <person name="Wilkins M.J."/>
            <person name="Karaoz U."/>
            <person name="Brodie E.L."/>
            <person name="Williams K.H."/>
            <person name="Hubbard S.S."/>
            <person name="Banfield J.F."/>
        </authorList>
    </citation>
    <scope>NUCLEOTIDE SEQUENCE [LARGE SCALE GENOMIC DNA]</scope>
</reference>
<dbReference type="EMBL" id="MHVR01000008">
    <property type="protein sequence ID" value="OHA96236.1"/>
    <property type="molecule type" value="Genomic_DNA"/>
</dbReference>
<dbReference type="Gene3D" id="3.40.50.10420">
    <property type="entry name" value="NagB/RpiA/CoA transferase-like"/>
    <property type="match status" value="1"/>
</dbReference>
<name>A0A1G2TG28_9BACT</name>
<dbReference type="SUPFAM" id="SSF100950">
    <property type="entry name" value="NagB/RpiA/CoA transferase-like"/>
    <property type="match status" value="1"/>
</dbReference>
<dbReference type="AlphaFoldDB" id="A0A1G2TG28"/>
<proteinExistence type="predicted"/>
<evidence type="ECO:0000313" key="2">
    <source>
        <dbReference type="Proteomes" id="UP000178175"/>
    </source>
</evidence>
<evidence type="ECO:0008006" key="3">
    <source>
        <dbReference type="Google" id="ProtNLM"/>
    </source>
</evidence>
<dbReference type="Proteomes" id="UP000178175">
    <property type="component" value="Unassembled WGS sequence"/>
</dbReference>
<comment type="caution">
    <text evidence="1">The sequence shown here is derived from an EMBL/GenBank/DDBJ whole genome shotgun (WGS) entry which is preliminary data.</text>
</comment>
<dbReference type="InterPro" id="IPR024185">
    <property type="entry name" value="FTHF_cligase-like_sf"/>
</dbReference>
<sequence length="151" mass="17794">MGKESSFEELEGKISRCAGSVLYTPAKSETDYNDPSFPFKIPRDRILIPTDKDSNPFEWATRCIHKFKNDSVCVFVPGTRFDRYGTRHGRGVGWYDRFFSKIPPHWLRIGVIDSKQLQHTRLMRQEWDEAVDWIIVWNDFSWSTYKAPSRL</sequence>
<dbReference type="InterPro" id="IPR037171">
    <property type="entry name" value="NagB/RpiA_transferase-like"/>
</dbReference>
<gene>
    <name evidence="1" type="ORF">A3C70_03105</name>
</gene>